<keyword evidence="1" id="KW-0732">Signal</keyword>
<keyword evidence="3" id="KW-1185">Reference proteome</keyword>
<comment type="caution">
    <text evidence="2">The sequence shown here is derived from an EMBL/GenBank/DDBJ whole genome shotgun (WGS) entry which is preliminary data.</text>
</comment>
<accession>A0A7X5UQT7</accession>
<sequence length="292" mass="30706">MVASLAGGRWWSRRAALLVACTATLSLVASCARESHEDDHGEAATSPAHVHALAINPADDTLYVASHDGLFRVTGETGTEQVAGLTQDFMGFAIAGPDRFLGSGHPGPHDTDQPSHLGLIESTDAGQTWHSLSLAGEVDFHALEVEHDRVYGYDSVSGTLMVSGDGKTWDRRARVGIADLAVSPEDAEHVVVTTEDGPAHSTDGGRGFAPTSGGPVLAFLDWPSADRLVGVGTDGTVHHSADGGRTWQPRGRVPSRPQAITTHGESEVYVAAEDGIYHSADDGGTFTLSRRL</sequence>
<dbReference type="SUPFAM" id="SSF110296">
    <property type="entry name" value="Oligoxyloglucan reducing end-specific cellobiohydrolase"/>
    <property type="match status" value="1"/>
</dbReference>
<reference evidence="2 3" key="1">
    <citation type="submission" date="2020-03" db="EMBL/GenBank/DDBJ databases">
        <title>Sequencing the genomes of 1000 actinobacteria strains.</title>
        <authorList>
            <person name="Klenk H.-P."/>
        </authorList>
    </citation>
    <scope>NUCLEOTIDE SEQUENCE [LARGE SCALE GENOMIC DNA]</scope>
    <source>
        <strain evidence="2 3">DSM 45685</strain>
    </source>
</reference>
<proteinExistence type="predicted"/>
<organism evidence="2 3">
    <name type="scientific">Saccharomonospora amisosensis</name>
    <dbReference type="NCBI Taxonomy" id="1128677"/>
    <lineage>
        <taxon>Bacteria</taxon>
        <taxon>Bacillati</taxon>
        <taxon>Actinomycetota</taxon>
        <taxon>Actinomycetes</taxon>
        <taxon>Pseudonocardiales</taxon>
        <taxon>Pseudonocardiaceae</taxon>
        <taxon>Saccharomonospora</taxon>
    </lineage>
</organism>
<evidence type="ECO:0000313" key="2">
    <source>
        <dbReference type="EMBL" id="NIJ12514.1"/>
    </source>
</evidence>
<evidence type="ECO:0000256" key="1">
    <source>
        <dbReference type="SAM" id="SignalP"/>
    </source>
</evidence>
<feature type="chain" id="PRO_5039139382" evidence="1">
    <location>
        <begin position="32"/>
        <end position="292"/>
    </location>
</feature>
<evidence type="ECO:0000313" key="3">
    <source>
        <dbReference type="Proteomes" id="UP000545493"/>
    </source>
</evidence>
<dbReference type="NCBIfam" id="NF045728">
    <property type="entry name" value="glycosyl_F510_1955"/>
    <property type="match status" value="1"/>
</dbReference>
<dbReference type="InterPro" id="IPR054817">
    <property type="entry name" value="Glycosyl_F510_1955-like"/>
</dbReference>
<dbReference type="RefSeq" id="WP_167171391.1">
    <property type="nucleotide sequence ID" value="NZ_JAAOYM010000001.1"/>
</dbReference>
<dbReference type="EMBL" id="JAAOYM010000001">
    <property type="protein sequence ID" value="NIJ12514.1"/>
    <property type="molecule type" value="Genomic_DNA"/>
</dbReference>
<feature type="signal peptide" evidence="1">
    <location>
        <begin position="1"/>
        <end position="31"/>
    </location>
</feature>
<dbReference type="Proteomes" id="UP000545493">
    <property type="component" value="Unassembled WGS sequence"/>
</dbReference>
<dbReference type="InterPro" id="IPR015943">
    <property type="entry name" value="WD40/YVTN_repeat-like_dom_sf"/>
</dbReference>
<gene>
    <name evidence="2" type="ORF">FHU38_002858</name>
</gene>
<dbReference type="AlphaFoldDB" id="A0A7X5UQT7"/>
<dbReference type="CDD" id="cd15482">
    <property type="entry name" value="Sialidase_non-viral"/>
    <property type="match status" value="1"/>
</dbReference>
<dbReference type="Gene3D" id="2.130.10.10">
    <property type="entry name" value="YVTN repeat-like/Quinoprotein amine dehydrogenase"/>
    <property type="match status" value="2"/>
</dbReference>
<name>A0A7X5UQT7_9PSEU</name>
<protein>
    <submittedName>
        <fullName evidence="2">Photosystem II stability/assembly factor-like uncharacterized protein</fullName>
    </submittedName>
</protein>